<dbReference type="GO" id="GO:0001732">
    <property type="term" value="P:formation of cytoplasmic translation initiation complex"/>
    <property type="evidence" value="ECO:0007669"/>
    <property type="project" value="UniProtKB-UniRule"/>
</dbReference>
<evidence type="ECO:0000256" key="4">
    <source>
        <dbReference type="ARBA" id="ARBA00022917"/>
    </source>
</evidence>
<dbReference type="InterPro" id="IPR000717">
    <property type="entry name" value="PCI_dom"/>
</dbReference>
<gene>
    <name evidence="7" type="primary">eif3m</name>
    <name evidence="7" type="ORF">SNAT2548_LOCUS30689</name>
</gene>
<comment type="subunit">
    <text evidence="5">Component of the eukaryotic translation initiation factor 3 (eIF-3) complex.</text>
</comment>
<evidence type="ECO:0000256" key="1">
    <source>
        <dbReference type="ARBA" id="ARBA00008482"/>
    </source>
</evidence>
<reference evidence="7" key="1">
    <citation type="submission" date="2021-02" db="EMBL/GenBank/DDBJ databases">
        <authorList>
            <person name="Dougan E. K."/>
            <person name="Rhodes N."/>
            <person name="Thang M."/>
            <person name="Chan C."/>
        </authorList>
    </citation>
    <scope>NUCLEOTIDE SEQUENCE</scope>
</reference>
<dbReference type="GO" id="GO:0016282">
    <property type="term" value="C:eukaryotic 43S preinitiation complex"/>
    <property type="evidence" value="ECO:0007669"/>
    <property type="project" value="UniProtKB-UniRule"/>
</dbReference>
<dbReference type="Proteomes" id="UP000604046">
    <property type="component" value="Unassembled WGS sequence"/>
</dbReference>
<accession>A0A812TXM9</accession>
<dbReference type="GO" id="GO:0003743">
    <property type="term" value="F:translation initiation factor activity"/>
    <property type="evidence" value="ECO:0007669"/>
    <property type="project" value="UniProtKB-UniRule"/>
</dbReference>
<dbReference type="InterPro" id="IPR036390">
    <property type="entry name" value="WH_DNA-bd_sf"/>
</dbReference>
<keyword evidence="3 5" id="KW-0396">Initiation factor</keyword>
<dbReference type="InterPro" id="IPR045237">
    <property type="entry name" value="COPS7/eIF3m"/>
</dbReference>
<comment type="similarity">
    <text evidence="1">Belongs to the CSN7/EIF3M family. CSN7 subfamily.</text>
</comment>
<evidence type="ECO:0000256" key="2">
    <source>
        <dbReference type="ARBA" id="ARBA00022490"/>
    </source>
</evidence>
<dbReference type="SMART" id="SM00088">
    <property type="entry name" value="PINT"/>
    <property type="match status" value="1"/>
</dbReference>
<protein>
    <recommendedName>
        <fullName evidence="5">Eukaryotic translation initiation factor 3 subunit M</fullName>
        <shortName evidence="5">eIF3m</shortName>
    </recommendedName>
</protein>
<dbReference type="InterPro" id="IPR027528">
    <property type="entry name" value="eIF3m"/>
</dbReference>
<sequence length="542" mass="61431">MGSIGSVEIGRFAFTNAPLGHDLGEFINLSTDGTEAWSVAAASAVAWRNEWEDGKITLEQLARPGFGCTLRRSNLKRPCPRTSEASAANFKRNATLGDAAAPAALSMATYINYGEGEDDAIVQGAEWLMRLLQVQQGADAEKAFTEKFKKEFQAVQDAPRYDIAPVFDLFVDYSKNLFTAIPENKPEERLKEIESFFALILSMLSYFEDSEHLDKSTTRLCELLSTDTEQQPELRLRLLMMLYNTFSPPLQQRYRIFKYALDYAAAADMFDQVLPYLEYLDSWMADWESYLKIDEKRALYADISRHMRGYGKKSEAFQYLKQYHGLFQGAASEALTKPEVVEQTIQLIKDAVMLPAVIQFDDILMLDSVKALRSTSQGNLVGLCEIFLSGSVDDLKDFHKKNEKLFDEHSLNFQDAMSKIRLLTLATMARGQSELPLDDIAKRIQESPTAVEPWVVRAISEGVIDGRIDQLNRKVLVKSAFLRKFEKEEWNFLDSKLSHWIENLEQVIKFLGEQKNKTEAGRTAESPSGMPDKHFDFQALTA</sequence>
<dbReference type="GO" id="GO:0033290">
    <property type="term" value="C:eukaryotic 48S preinitiation complex"/>
    <property type="evidence" value="ECO:0007669"/>
    <property type="project" value="UniProtKB-UniRule"/>
</dbReference>
<keyword evidence="4 5" id="KW-0648">Protein biosynthesis</keyword>
<organism evidence="7 8">
    <name type="scientific">Symbiodinium natans</name>
    <dbReference type="NCBI Taxonomy" id="878477"/>
    <lineage>
        <taxon>Eukaryota</taxon>
        <taxon>Sar</taxon>
        <taxon>Alveolata</taxon>
        <taxon>Dinophyceae</taxon>
        <taxon>Suessiales</taxon>
        <taxon>Symbiodiniaceae</taxon>
        <taxon>Symbiodinium</taxon>
    </lineage>
</organism>
<dbReference type="Pfam" id="PF01399">
    <property type="entry name" value="PCI"/>
    <property type="match status" value="1"/>
</dbReference>
<evidence type="ECO:0000256" key="5">
    <source>
        <dbReference type="HAMAP-Rule" id="MF_03012"/>
    </source>
</evidence>
<evidence type="ECO:0000313" key="8">
    <source>
        <dbReference type="Proteomes" id="UP000604046"/>
    </source>
</evidence>
<dbReference type="PANTHER" id="PTHR15350">
    <property type="entry name" value="COP9 SIGNALOSOME COMPLEX SUBUNIT 7/DENDRITIC CELL PROTEIN GA17"/>
    <property type="match status" value="1"/>
</dbReference>
<comment type="function">
    <text evidence="5">Component of the eukaryotic translation initiation factor 3 (eIF-3) complex, which is involved in protein synthesis of a specialized repertoire of mRNAs and, together with other initiation factors, stimulates binding of mRNA and methionyl-tRNAi to the 40S ribosome. The eIF-3 complex specifically targets and initiates translation of a subset of mRNAs involved in cell proliferation.</text>
</comment>
<feature type="domain" description="PCI" evidence="6">
    <location>
        <begin position="312"/>
        <end position="482"/>
    </location>
</feature>
<dbReference type="GO" id="GO:0071541">
    <property type="term" value="C:eukaryotic translation initiation factor 3 complex, eIF3m"/>
    <property type="evidence" value="ECO:0007669"/>
    <property type="project" value="UniProtKB-UniRule"/>
</dbReference>
<evidence type="ECO:0000259" key="6">
    <source>
        <dbReference type="PROSITE" id="PS50250"/>
    </source>
</evidence>
<dbReference type="AlphaFoldDB" id="A0A812TXM9"/>
<keyword evidence="2 5" id="KW-0963">Cytoplasm</keyword>
<evidence type="ECO:0000313" key="7">
    <source>
        <dbReference type="EMBL" id="CAE7546909.1"/>
    </source>
</evidence>
<dbReference type="OrthoDB" id="10267031at2759"/>
<keyword evidence="8" id="KW-1185">Reference proteome</keyword>
<comment type="subcellular location">
    <subcellularLocation>
        <location evidence="5">Cytoplasm</location>
    </subcellularLocation>
</comment>
<dbReference type="SUPFAM" id="SSF46785">
    <property type="entry name" value="Winged helix' DNA-binding domain"/>
    <property type="match status" value="1"/>
</dbReference>
<dbReference type="PROSITE" id="PS50250">
    <property type="entry name" value="PCI"/>
    <property type="match status" value="1"/>
</dbReference>
<name>A0A812TXM9_9DINO</name>
<proteinExistence type="inferred from homology"/>
<evidence type="ECO:0000256" key="3">
    <source>
        <dbReference type="ARBA" id="ARBA00022540"/>
    </source>
</evidence>
<comment type="similarity">
    <text evidence="5">Belongs to the eIF-3 subunit M family.</text>
</comment>
<dbReference type="HAMAP" id="MF_03012">
    <property type="entry name" value="eIF3m"/>
    <property type="match status" value="1"/>
</dbReference>
<comment type="caution">
    <text evidence="7">The sequence shown here is derived from an EMBL/GenBank/DDBJ whole genome shotgun (WGS) entry which is preliminary data.</text>
</comment>
<dbReference type="PANTHER" id="PTHR15350:SF2">
    <property type="entry name" value="EUKARYOTIC TRANSLATION INITIATION FACTOR 3 SUBUNIT M"/>
    <property type="match status" value="1"/>
</dbReference>
<dbReference type="EMBL" id="CAJNDS010002619">
    <property type="protein sequence ID" value="CAE7546909.1"/>
    <property type="molecule type" value="Genomic_DNA"/>
</dbReference>